<proteinExistence type="predicted"/>
<dbReference type="Proteomes" id="UP000000387">
    <property type="component" value="Chromosome"/>
</dbReference>
<dbReference type="KEGG" id="rdn:HMPREF0733_10791"/>
<dbReference type="AlphaFoldDB" id="E3H2A1"/>
<reference evidence="2" key="1">
    <citation type="submission" date="2010-10" db="EMBL/GenBank/DDBJ databases">
        <title>The complete genome of Rothia dentocariosa ATCC 17931.</title>
        <authorList>
            <person name="Muzny D."/>
            <person name="Qin X."/>
            <person name="Buhay C."/>
            <person name="Dugan-Rocha S."/>
            <person name="Ding Y."/>
            <person name="Chen G."/>
            <person name="Hawes A."/>
            <person name="Holder M."/>
            <person name="Jhangiani S."/>
            <person name="Johnson A."/>
            <person name="Khan Z."/>
            <person name="Li Z."/>
            <person name="Liu W."/>
            <person name="Liu X."/>
            <person name="Perez L."/>
            <person name="Shen H."/>
            <person name="Wang Q."/>
            <person name="Watt J."/>
            <person name="Xi L."/>
            <person name="Xin Y."/>
            <person name="Zhou J."/>
            <person name="Deng J."/>
            <person name="Jiang H."/>
            <person name="Liu Y."/>
            <person name="Qu J."/>
            <person name="Song X.-Z."/>
            <person name="Zhang L."/>
            <person name="Villasana D."/>
            <person name="Johnson A."/>
            <person name="Liu J."/>
            <person name="Liyanage D."/>
            <person name="Lorensuhewa L."/>
            <person name="Robinson T."/>
            <person name="Song A."/>
            <person name="Song B.-B."/>
            <person name="Dinh H."/>
            <person name="Thornton R."/>
            <person name="Coyle M."/>
            <person name="Francisco L."/>
            <person name="Jackson L."/>
            <person name="Javaid M."/>
            <person name="Korchina V."/>
            <person name="Kovar C."/>
            <person name="Mata R."/>
            <person name="Mathew T."/>
            <person name="Ngo R."/>
            <person name="Nguyen L."/>
            <person name="Nguyen N."/>
            <person name="Okwuonu G."/>
            <person name="Ongeri F."/>
            <person name="Pham C."/>
            <person name="Simmons D."/>
            <person name="Wilczek-Boney K."/>
            <person name="Hale W."/>
            <person name="Jakkamsetti A."/>
            <person name="Pham P."/>
            <person name="Ruth R."/>
            <person name="San Lucas F."/>
            <person name="Warren J."/>
            <person name="Zhang J."/>
            <person name="Zhao Z."/>
            <person name="Zhou C."/>
            <person name="Zhu D."/>
            <person name="Lee S."/>
            <person name="Bess C."/>
            <person name="Blankenburg K."/>
            <person name="Forbes L."/>
            <person name="Fu Q."/>
            <person name="Gubbala S."/>
            <person name="Hirani K."/>
            <person name="Jayaseelan J.C."/>
            <person name="Lara F."/>
            <person name="Munidasa M."/>
            <person name="Palculict T."/>
            <person name="Patil S."/>
            <person name="Pu L.-L."/>
            <person name="Saada N."/>
            <person name="Tang L."/>
            <person name="Weissenberger G."/>
            <person name="Zhu Y."/>
            <person name="Hemphill L."/>
            <person name="Shang Y."/>
            <person name="Youmans B."/>
            <person name="Ayvaz T."/>
            <person name="Ross M."/>
            <person name="Santibanez J."/>
            <person name="Aqrawi P."/>
            <person name="Gross S."/>
            <person name="Joshi V."/>
            <person name="Fowler G."/>
            <person name="Nazareth L."/>
            <person name="Reid J."/>
            <person name="Worley K."/>
            <person name="Petrosino J."/>
            <person name="Highlander S."/>
            <person name="Gibbs R."/>
        </authorList>
    </citation>
    <scope>NUCLEOTIDE SEQUENCE [LARGE SCALE GENOMIC DNA]</scope>
    <source>
        <strain evidence="2">ATCC 17931 / CDC X599 / XDIA</strain>
    </source>
</reference>
<name>E3H2A1_ROTDC</name>
<evidence type="ECO:0000313" key="1">
    <source>
        <dbReference type="EMBL" id="ADP40249.1"/>
    </source>
</evidence>
<dbReference type="EMBL" id="CP002280">
    <property type="protein sequence ID" value="ADP40249.1"/>
    <property type="molecule type" value="Genomic_DNA"/>
</dbReference>
<dbReference type="HOGENOM" id="CLU_2652208_0_0_11"/>
<evidence type="ECO:0000313" key="2">
    <source>
        <dbReference type="Proteomes" id="UP000000387"/>
    </source>
</evidence>
<protein>
    <submittedName>
        <fullName evidence="1">Uncharacterized protein</fullName>
    </submittedName>
</protein>
<accession>E3H2A1</accession>
<gene>
    <name evidence="1" type="ordered locus">HMPREF0733_10791</name>
</gene>
<organism evidence="1 2">
    <name type="scientific">Rothia dentocariosa (strain ATCC 17931 / CDC X599 / XDIA)</name>
    <dbReference type="NCBI Taxonomy" id="762948"/>
    <lineage>
        <taxon>Bacteria</taxon>
        <taxon>Bacillati</taxon>
        <taxon>Actinomycetota</taxon>
        <taxon>Actinomycetes</taxon>
        <taxon>Micrococcales</taxon>
        <taxon>Micrococcaceae</taxon>
        <taxon>Rothia</taxon>
    </lineage>
</organism>
<sequence>MLWLYTASLYVRSCAAGADAQTLRKRLSHMVSPIFGGTIFFNKNFLTGKRYCLEEIGVGKYLTKINFLAQAKVIYR</sequence>